<keyword evidence="4 5" id="KW-0472">Membrane</keyword>
<dbReference type="InterPro" id="IPR038599">
    <property type="entry name" value="LAP1C-like_C_sf"/>
</dbReference>
<gene>
    <name evidence="6" type="ORF">O3G_MSEX014460</name>
</gene>
<dbReference type="GO" id="GO:0016020">
    <property type="term" value="C:membrane"/>
    <property type="evidence" value="ECO:0007669"/>
    <property type="project" value="UniProtKB-SubCell"/>
</dbReference>
<feature type="transmembrane region" description="Helical" evidence="5">
    <location>
        <begin position="94"/>
        <end position="112"/>
    </location>
</feature>
<dbReference type="AlphaFoldDB" id="A0A921ZUZ3"/>
<evidence type="ECO:0000256" key="1">
    <source>
        <dbReference type="ARBA" id="ARBA00004370"/>
    </source>
</evidence>
<reference evidence="6" key="2">
    <citation type="submission" date="2020-12" db="EMBL/GenBank/DDBJ databases">
        <authorList>
            <person name="Kanost M."/>
        </authorList>
    </citation>
    <scope>NUCLEOTIDE SEQUENCE</scope>
</reference>
<reference evidence="6" key="1">
    <citation type="journal article" date="2016" name="Insect Biochem. Mol. Biol.">
        <title>Multifaceted biological insights from a draft genome sequence of the tobacco hornworm moth, Manduca sexta.</title>
        <authorList>
            <person name="Kanost M.R."/>
            <person name="Arrese E.L."/>
            <person name="Cao X."/>
            <person name="Chen Y.R."/>
            <person name="Chellapilla S."/>
            <person name="Goldsmith M.R."/>
            <person name="Grosse-Wilde E."/>
            <person name="Heckel D.G."/>
            <person name="Herndon N."/>
            <person name="Jiang H."/>
            <person name="Papanicolaou A."/>
            <person name="Qu J."/>
            <person name="Soulages J.L."/>
            <person name="Vogel H."/>
            <person name="Walters J."/>
            <person name="Waterhouse R.M."/>
            <person name="Ahn S.J."/>
            <person name="Almeida F.C."/>
            <person name="An C."/>
            <person name="Aqrawi P."/>
            <person name="Bretschneider A."/>
            <person name="Bryant W.B."/>
            <person name="Bucks S."/>
            <person name="Chao H."/>
            <person name="Chevignon G."/>
            <person name="Christen J.M."/>
            <person name="Clarke D.F."/>
            <person name="Dittmer N.T."/>
            <person name="Ferguson L.C.F."/>
            <person name="Garavelou S."/>
            <person name="Gordon K.H.J."/>
            <person name="Gunaratna R.T."/>
            <person name="Han Y."/>
            <person name="Hauser F."/>
            <person name="He Y."/>
            <person name="Heidel-Fischer H."/>
            <person name="Hirsh A."/>
            <person name="Hu Y."/>
            <person name="Jiang H."/>
            <person name="Kalra D."/>
            <person name="Klinner C."/>
            <person name="Konig C."/>
            <person name="Kovar C."/>
            <person name="Kroll A.R."/>
            <person name="Kuwar S.S."/>
            <person name="Lee S.L."/>
            <person name="Lehman R."/>
            <person name="Li K."/>
            <person name="Li Z."/>
            <person name="Liang H."/>
            <person name="Lovelace S."/>
            <person name="Lu Z."/>
            <person name="Mansfield J.H."/>
            <person name="McCulloch K.J."/>
            <person name="Mathew T."/>
            <person name="Morton B."/>
            <person name="Muzny D.M."/>
            <person name="Neunemann D."/>
            <person name="Ongeri F."/>
            <person name="Pauchet Y."/>
            <person name="Pu L.L."/>
            <person name="Pyrousis I."/>
            <person name="Rao X.J."/>
            <person name="Redding A."/>
            <person name="Roesel C."/>
            <person name="Sanchez-Gracia A."/>
            <person name="Schaack S."/>
            <person name="Shukla A."/>
            <person name="Tetreau G."/>
            <person name="Wang Y."/>
            <person name="Xiong G.H."/>
            <person name="Traut W."/>
            <person name="Walsh T.K."/>
            <person name="Worley K.C."/>
            <person name="Wu D."/>
            <person name="Wu W."/>
            <person name="Wu Y.Q."/>
            <person name="Zhang X."/>
            <person name="Zou Z."/>
            <person name="Zucker H."/>
            <person name="Briscoe A.D."/>
            <person name="Burmester T."/>
            <person name="Clem R.J."/>
            <person name="Feyereisen R."/>
            <person name="Grimmelikhuijzen C.J.P."/>
            <person name="Hamodrakas S.J."/>
            <person name="Hansson B.S."/>
            <person name="Huguet E."/>
            <person name="Jermiin L.S."/>
            <person name="Lan Q."/>
            <person name="Lehman H.K."/>
            <person name="Lorenzen M."/>
            <person name="Merzendorfer H."/>
            <person name="Michalopoulos I."/>
            <person name="Morton D.B."/>
            <person name="Muthukrishnan S."/>
            <person name="Oakeshott J.G."/>
            <person name="Palmer W."/>
            <person name="Park Y."/>
            <person name="Passarelli A.L."/>
            <person name="Rozas J."/>
            <person name="Schwartz L.M."/>
            <person name="Smith W."/>
            <person name="Southgate A."/>
            <person name="Vilcinskas A."/>
            <person name="Vogt R."/>
            <person name="Wang P."/>
            <person name="Werren J."/>
            <person name="Yu X.Q."/>
            <person name="Zhou J.J."/>
            <person name="Brown S.J."/>
            <person name="Scherer S.E."/>
            <person name="Richards S."/>
            <person name="Blissard G.W."/>
        </authorList>
    </citation>
    <scope>NUCLEOTIDE SEQUENCE</scope>
</reference>
<sequence length="330" mass="37850">MSVYSKMLSKSLPEIFHSHLYCSDETQTGESESQNLTDHSQYQSFGSNQCLSNNNRHLREYNNDEVELPTRSVIYEYQNESNCFRDAQINLSNYIGKICAILIIPIMGILAYCLRDSLPVMQDTNVSTSAHIYDRLKFYNDMTDIGKTYKLNQDTILELQVGIYSISEKQDTDSFIFLYNSEKQNFNSNAFNEFINQIASISARYLRNESVSVRHTVIDTVSLKVKDTDELIHKYSDDITRGGVMVMRKLEMLPSSLAMALHYYCDVYNPLVKKSAIFFTMDIANCPGKMSTHSDIEKCLKRKWSTVSNEFIGPLLARVVSVVVDVTYLF</sequence>
<organism evidence="6 7">
    <name type="scientific">Manduca sexta</name>
    <name type="common">Tobacco hawkmoth</name>
    <name type="synonym">Tobacco hornworm</name>
    <dbReference type="NCBI Taxonomy" id="7130"/>
    <lineage>
        <taxon>Eukaryota</taxon>
        <taxon>Metazoa</taxon>
        <taxon>Ecdysozoa</taxon>
        <taxon>Arthropoda</taxon>
        <taxon>Hexapoda</taxon>
        <taxon>Insecta</taxon>
        <taxon>Pterygota</taxon>
        <taxon>Neoptera</taxon>
        <taxon>Endopterygota</taxon>
        <taxon>Lepidoptera</taxon>
        <taxon>Glossata</taxon>
        <taxon>Ditrysia</taxon>
        <taxon>Bombycoidea</taxon>
        <taxon>Sphingidae</taxon>
        <taxon>Sphinginae</taxon>
        <taxon>Sphingini</taxon>
        <taxon>Manduca</taxon>
    </lineage>
</organism>
<name>A0A921ZUZ3_MANSE</name>
<protein>
    <submittedName>
        <fullName evidence="6">Uncharacterized protein</fullName>
    </submittedName>
</protein>
<accession>A0A921ZUZ3</accession>
<dbReference type="EMBL" id="JH669150">
    <property type="protein sequence ID" value="KAG6464370.1"/>
    <property type="molecule type" value="Genomic_DNA"/>
</dbReference>
<dbReference type="Gene3D" id="3.40.50.12190">
    <property type="match status" value="1"/>
</dbReference>
<keyword evidence="7" id="KW-1185">Reference proteome</keyword>
<evidence type="ECO:0000256" key="3">
    <source>
        <dbReference type="ARBA" id="ARBA00022989"/>
    </source>
</evidence>
<keyword evidence="2 5" id="KW-0812">Transmembrane</keyword>
<evidence type="ECO:0000313" key="7">
    <source>
        <dbReference type="Proteomes" id="UP000791440"/>
    </source>
</evidence>
<comment type="subcellular location">
    <subcellularLocation>
        <location evidence="1">Membrane</location>
    </subcellularLocation>
</comment>
<evidence type="ECO:0000256" key="5">
    <source>
        <dbReference type="SAM" id="Phobius"/>
    </source>
</evidence>
<dbReference type="EMBL" id="JH669150">
    <property type="protein sequence ID" value="KAG6464371.1"/>
    <property type="molecule type" value="Genomic_DNA"/>
</dbReference>
<keyword evidence="3 5" id="KW-1133">Transmembrane helix</keyword>
<evidence type="ECO:0000256" key="2">
    <source>
        <dbReference type="ARBA" id="ARBA00022692"/>
    </source>
</evidence>
<comment type="caution">
    <text evidence="6">The sequence shown here is derived from an EMBL/GenBank/DDBJ whole genome shotgun (WGS) entry which is preliminary data.</text>
</comment>
<evidence type="ECO:0000313" key="6">
    <source>
        <dbReference type="EMBL" id="KAG6464371.1"/>
    </source>
</evidence>
<proteinExistence type="predicted"/>
<evidence type="ECO:0000256" key="4">
    <source>
        <dbReference type="ARBA" id="ARBA00023136"/>
    </source>
</evidence>
<dbReference type="Proteomes" id="UP000791440">
    <property type="component" value="Unassembled WGS sequence"/>
</dbReference>